<evidence type="ECO:0000256" key="1">
    <source>
        <dbReference type="SAM" id="Phobius"/>
    </source>
</evidence>
<feature type="transmembrane region" description="Helical" evidence="1">
    <location>
        <begin position="168"/>
        <end position="189"/>
    </location>
</feature>
<feature type="transmembrane region" description="Helical" evidence="1">
    <location>
        <begin position="114"/>
        <end position="133"/>
    </location>
</feature>
<gene>
    <name evidence="2" type="ORF">LPTSP4_24790</name>
</gene>
<keyword evidence="1" id="KW-0812">Transmembrane</keyword>
<keyword evidence="3" id="KW-1185">Reference proteome</keyword>
<accession>A0A2P2E232</accession>
<reference evidence="2 3" key="1">
    <citation type="submission" date="2018-02" db="EMBL/GenBank/DDBJ databases">
        <title>Novel Leptospira species isolated from soil and water in Japan.</title>
        <authorList>
            <person name="Nakao R."/>
            <person name="Masuzawa T."/>
        </authorList>
    </citation>
    <scope>NUCLEOTIDE SEQUENCE [LARGE SCALE GENOMIC DNA]</scope>
    <source>
        <strain evidence="2 3">YH101</strain>
    </source>
</reference>
<name>A0A2P2E232_9LEPT</name>
<sequence>MRDLFYDVVDLLELLFFEPYRYGEELKEIPFARRKISNWLFSIFAALSISAGMSLLSPPYTISTISFLLFGFIANLIVLRFFPFIQMLILDYYAVSKGRSSRLSHSLQFARHLMVVYLLFAPTALILVSFGVYGLGYGLFLLLISLFVYLFLLARGTKYFYDLKDRDIYRFVFFSFLITVLFPLIFNMYTATTILQSVSGGF</sequence>
<keyword evidence="1" id="KW-0472">Membrane</keyword>
<dbReference type="EMBL" id="BFBB01000008">
    <property type="protein sequence ID" value="GBF50948.1"/>
    <property type="molecule type" value="Genomic_DNA"/>
</dbReference>
<dbReference type="AlphaFoldDB" id="A0A2P2E232"/>
<dbReference type="RefSeq" id="WP_108977178.1">
    <property type="nucleotide sequence ID" value="NZ_BFBB01000008.1"/>
</dbReference>
<protein>
    <recommendedName>
        <fullName evidence="4">Yip1 domain protein</fullName>
    </recommendedName>
</protein>
<comment type="caution">
    <text evidence="2">The sequence shown here is derived from an EMBL/GenBank/DDBJ whole genome shotgun (WGS) entry which is preliminary data.</text>
</comment>
<feature type="transmembrane region" description="Helical" evidence="1">
    <location>
        <begin position="36"/>
        <end position="56"/>
    </location>
</feature>
<organism evidence="2 3">
    <name type="scientific">Leptospira ryugenii</name>
    <dbReference type="NCBI Taxonomy" id="1917863"/>
    <lineage>
        <taxon>Bacteria</taxon>
        <taxon>Pseudomonadati</taxon>
        <taxon>Spirochaetota</taxon>
        <taxon>Spirochaetia</taxon>
        <taxon>Leptospirales</taxon>
        <taxon>Leptospiraceae</taxon>
        <taxon>Leptospira</taxon>
    </lineage>
</organism>
<evidence type="ECO:0000313" key="3">
    <source>
        <dbReference type="Proteomes" id="UP000245133"/>
    </source>
</evidence>
<dbReference type="OrthoDB" id="345700at2"/>
<keyword evidence="1" id="KW-1133">Transmembrane helix</keyword>
<feature type="transmembrane region" description="Helical" evidence="1">
    <location>
        <begin position="139"/>
        <end position="156"/>
    </location>
</feature>
<evidence type="ECO:0008006" key="4">
    <source>
        <dbReference type="Google" id="ProtNLM"/>
    </source>
</evidence>
<feature type="transmembrane region" description="Helical" evidence="1">
    <location>
        <begin position="68"/>
        <end position="93"/>
    </location>
</feature>
<proteinExistence type="predicted"/>
<evidence type="ECO:0000313" key="2">
    <source>
        <dbReference type="EMBL" id="GBF50948.1"/>
    </source>
</evidence>
<dbReference type="Proteomes" id="UP000245133">
    <property type="component" value="Unassembled WGS sequence"/>
</dbReference>